<keyword evidence="3" id="KW-1185">Reference proteome</keyword>
<evidence type="ECO:0000256" key="1">
    <source>
        <dbReference type="SAM" id="MobiDB-lite"/>
    </source>
</evidence>
<reference evidence="2" key="1">
    <citation type="submission" date="2022-06" db="EMBL/GenBank/DDBJ databases">
        <title>Uncovering the hologenomic basis of an extraordinary plant invasion.</title>
        <authorList>
            <person name="Bieker V.C."/>
            <person name="Martin M.D."/>
            <person name="Gilbert T."/>
            <person name="Hodgins K."/>
            <person name="Battlay P."/>
            <person name="Petersen B."/>
            <person name="Wilson J."/>
        </authorList>
    </citation>
    <scope>NUCLEOTIDE SEQUENCE</scope>
    <source>
        <strain evidence="2">AA19_3_7</strain>
        <tissue evidence="2">Leaf</tissue>
    </source>
</reference>
<dbReference type="Proteomes" id="UP001206925">
    <property type="component" value="Unassembled WGS sequence"/>
</dbReference>
<proteinExistence type="predicted"/>
<dbReference type="EMBL" id="JAMZMK010007599">
    <property type="protein sequence ID" value="KAI7744065.1"/>
    <property type="molecule type" value="Genomic_DNA"/>
</dbReference>
<name>A0AAD5CNP7_AMBAR</name>
<gene>
    <name evidence="2" type="ORF">M8C21_006690</name>
</gene>
<accession>A0AAD5CNP7</accession>
<feature type="region of interest" description="Disordered" evidence="1">
    <location>
        <begin position="74"/>
        <end position="105"/>
    </location>
</feature>
<protein>
    <submittedName>
        <fullName evidence="2">Uncharacterized protein</fullName>
    </submittedName>
</protein>
<evidence type="ECO:0000313" key="2">
    <source>
        <dbReference type="EMBL" id="KAI7744065.1"/>
    </source>
</evidence>
<sequence length="105" mass="11758">MMMMCVYIYMAPSGQIIHCLYTFSTSGSWSFNRKMGKERSHVAVLIFICSLLIASGTNGATNSDQLIYGTELESPPQKYRGELPPNQSRPKISPRPSKLNDPRIT</sequence>
<comment type="caution">
    <text evidence="2">The sequence shown here is derived from an EMBL/GenBank/DDBJ whole genome shotgun (WGS) entry which is preliminary data.</text>
</comment>
<evidence type="ECO:0000313" key="3">
    <source>
        <dbReference type="Proteomes" id="UP001206925"/>
    </source>
</evidence>
<dbReference type="AlphaFoldDB" id="A0AAD5CNP7"/>
<organism evidence="2 3">
    <name type="scientific">Ambrosia artemisiifolia</name>
    <name type="common">Common ragweed</name>
    <dbReference type="NCBI Taxonomy" id="4212"/>
    <lineage>
        <taxon>Eukaryota</taxon>
        <taxon>Viridiplantae</taxon>
        <taxon>Streptophyta</taxon>
        <taxon>Embryophyta</taxon>
        <taxon>Tracheophyta</taxon>
        <taxon>Spermatophyta</taxon>
        <taxon>Magnoliopsida</taxon>
        <taxon>eudicotyledons</taxon>
        <taxon>Gunneridae</taxon>
        <taxon>Pentapetalae</taxon>
        <taxon>asterids</taxon>
        <taxon>campanulids</taxon>
        <taxon>Asterales</taxon>
        <taxon>Asteraceae</taxon>
        <taxon>Asteroideae</taxon>
        <taxon>Heliantheae alliance</taxon>
        <taxon>Heliantheae</taxon>
        <taxon>Ambrosia</taxon>
    </lineage>
</organism>